<dbReference type="Pfam" id="PF00814">
    <property type="entry name" value="TsaD"/>
    <property type="match status" value="1"/>
</dbReference>
<keyword evidence="9" id="KW-0812">Transmembrane</keyword>
<feature type="region of interest" description="Disordered" evidence="8">
    <location>
        <begin position="150"/>
        <end position="250"/>
    </location>
</feature>
<comment type="subcellular location">
    <subcellularLocation>
        <location evidence="7">Mitochondrion</location>
    </subcellularLocation>
</comment>
<feature type="compositionally biased region" description="Basic and acidic residues" evidence="8">
    <location>
        <begin position="170"/>
        <end position="180"/>
    </location>
</feature>
<sequence length="1460" mass="159906">MNYSAQPQLPPYPPPYTAAQPRVQEDWEDWEDDDHAAPTHAGEQASTDFTPAHRVSSRTSKLYGQRSSRVSAARAMRVKSRQRQKAQNAKAGIKLITDMSTFRRQTNFGHTRHTPVGRTGRFVDAAALRALEGEPNSASVGNWNWFKRGKDQSPATASPQLLSAQSGRTLDQKLSPDDRPIVIGISLSSEEANGSVGGYNTSPTPIETPHPEPPQRQPVPDHLAAPVPTSKPLPTAAQQKSVWSPDTPDTASSFSTIRYASSIYSQFPVPPDSDAPPVPAVPENFKKAQNNRHVSIDMGGNAPEESDSGTPCTLFEEDGTSSPQKQMKTKSPGVTPDSAGSKTRGWWDHHVVTPFMDKRLTFTTALKQTFESPKDSRIDEWWNKVEDKPQPKQTQNPNSNPNLYLTPNLLLGPFQTPIVKEPIPRRTPSPRIESIAESSSGPSTARSSPVPNATSSIVKPRIVITSEVISEQPPPYSPPPKKTEGTPIKYAAVLPPGHGLQTQFPPSPGPTSPGPMSPGLASTMSSQRGTRLQEVPLTPAPRENIRDNIRLSQMPLPTRPIGTFVPQEHSLADGGEMTKVERTRRRHEKEEVVARRLGGFWRGRGCIPKEGCFGRTGREGRKRRRVWMIVVGVVIALMILAITLGVVLSRPHHKKELPSIWVNLTDFPPMPTGGLTVVGPDNVVAKSGCTEPSTMWSCALPKEQHKSVAPYKPTQPTIMMQIQWDNSTRNEWKVPNGEPPSLKHRRSMGIAARASSLIRERQTSDFEPSPDQPNFQEMWFLGNTTDDIKSKEKAGEATPFYISLVDSIETEETKELVKRDSSPEVKVNLTDALPPPELDEDGKPKPAVLLPKPVQQPVRLYDRGLPTEHYGFYTYFKRTIYLKSITVLNKTDEGDIPLDEDGGCGETEADFLTTWSETRLLVQIWTRKLASNTSSLLEPKGMGSIDGSKELIRPGTMPYPVTVTMDTHGGDRGKKFVWAWPINNRQQVDEGNPKLLANNIAYGGTWINKRSDGDEKFGGFDGGTGGCKCQWRRSRSLVTLAIETSCDDTGVAILRHTPKSTELLFNERISSDNRAFKGIHPLVAVKGHSSALAPLVRRALDALPDDVGDGRHCTAPGGARKQIPDFVSVTRGPGMRSNLGIGIDMAKGLAVAWGVPLVGVHHMQAHALTPRLARALGMSMGEKQTEEGTRSGPEFPFLSLLVSGGHTQLVYSSGLTDHAILATSGDIAVGNLLDQTARDILPADVFDSSDHVMYGRLLEAFAFPPGEDMESAYESVFTPPASRAAEMEPPPSGYDWVVPTPFRQSRKLAFSFSSIYTHVHNIATESGSSMSVVERQTLAQHTMMAAFTHLAGRLCVALEDRPELCEAKTLVVAGGVASNHFLMHVLRRMLAVRGFGHLQIVAPPVELCTDNAAMIAWTGMEMFQAGWESEVNITGIGKWPMDPEHGEGILGVDGWVRRES</sequence>
<dbReference type="OrthoDB" id="10259622at2759"/>
<dbReference type="PRINTS" id="PR00789">
    <property type="entry name" value="OSIALOPTASE"/>
</dbReference>
<keyword evidence="2 7" id="KW-0808">Transferase</keyword>
<reference evidence="11" key="1">
    <citation type="journal article" date="2021" name="Nat. Commun.">
        <title>Genetic determinants of endophytism in the Arabidopsis root mycobiome.</title>
        <authorList>
            <person name="Mesny F."/>
            <person name="Miyauchi S."/>
            <person name="Thiergart T."/>
            <person name="Pickel B."/>
            <person name="Atanasova L."/>
            <person name="Karlsson M."/>
            <person name="Huettel B."/>
            <person name="Barry K.W."/>
            <person name="Haridas S."/>
            <person name="Chen C."/>
            <person name="Bauer D."/>
            <person name="Andreopoulos W."/>
            <person name="Pangilinan J."/>
            <person name="LaButti K."/>
            <person name="Riley R."/>
            <person name="Lipzen A."/>
            <person name="Clum A."/>
            <person name="Drula E."/>
            <person name="Henrissat B."/>
            <person name="Kohler A."/>
            <person name="Grigoriev I.V."/>
            <person name="Martin F.M."/>
            <person name="Hacquard S."/>
        </authorList>
    </citation>
    <scope>NUCLEOTIDE SEQUENCE</scope>
    <source>
        <strain evidence="11">FSSC 5 MPI-SDFR-AT-0091</strain>
    </source>
</reference>
<evidence type="ECO:0000256" key="9">
    <source>
        <dbReference type="SAM" id="Phobius"/>
    </source>
</evidence>
<keyword evidence="7" id="KW-0496">Mitochondrion</keyword>
<feature type="region of interest" description="Disordered" evidence="8">
    <location>
        <begin position="295"/>
        <end position="345"/>
    </location>
</feature>
<feature type="compositionally biased region" description="Low complexity" evidence="8">
    <location>
        <begin position="438"/>
        <end position="448"/>
    </location>
</feature>
<dbReference type="PROSITE" id="PS01016">
    <property type="entry name" value="GLYCOPROTEASE"/>
    <property type="match status" value="1"/>
</dbReference>
<dbReference type="InterPro" id="IPR043129">
    <property type="entry name" value="ATPase_NBD"/>
</dbReference>
<feature type="compositionally biased region" description="Polar residues" evidence="8">
    <location>
        <begin position="520"/>
        <end position="530"/>
    </location>
</feature>
<dbReference type="GO" id="GO:0072670">
    <property type="term" value="P:mitochondrial tRNA threonylcarbamoyladenosine modification"/>
    <property type="evidence" value="ECO:0007669"/>
    <property type="project" value="TreeGrafter"/>
</dbReference>
<comment type="catalytic activity">
    <reaction evidence="6 7">
        <text>L-threonylcarbamoyladenylate + adenosine(37) in tRNA = N(6)-L-threonylcarbamoyladenosine(37) in tRNA + AMP + H(+)</text>
        <dbReference type="Rhea" id="RHEA:37059"/>
        <dbReference type="Rhea" id="RHEA-COMP:10162"/>
        <dbReference type="Rhea" id="RHEA-COMP:10163"/>
        <dbReference type="ChEBI" id="CHEBI:15378"/>
        <dbReference type="ChEBI" id="CHEBI:73682"/>
        <dbReference type="ChEBI" id="CHEBI:74411"/>
        <dbReference type="ChEBI" id="CHEBI:74418"/>
        <dbReference type="ChEBI" id="CHEBI:456215"/>
        <dbReference type="EC" id="2.3.1.234"/>
    </reaction>
</comment>
<feature type="compositionally biased region" description="Pro residues" evidence="8">
    <location>
        <begin position="505"/>
        <end position="516"/>
    </location>
</feature>
<keyword evidence="9" id="KW-1133">Transmembrane helix</keyword>
<comment type="similarity">
    <text evidence="7">Belongs to the KAE1 / TsaD family.</text>
</comment>
<evidence type="ECO:0000313" key="12">
    <source>
        <dbReference type="Proteomes" id="UP000736672"/>
    </source>
</evidence>
<dbReference type="EMBL" id="JAGTJS010000003">
    <property type="protein sequence ID" value="KAH7272525.1"/>
    <property type="molecule type" value="Genomic_DNA"/>
</dbReference>
<keyword evidence="5 7" id="KW-0012">Acyltransferase</keyword>
<evidence type="ECO:0000256" key="4">
    <source>
        <dbReference type="ARBA" id="ARBA00022723"/>
    </source>
</evidence>
<name>A0A9P9L229_FUSSL</name>
<dbReference type="GO" id="GO:0061711">
    <property type="term" value="F:tRNA N(6)-L-threonylcarbamoyladenine synthase activity"/>
    <property type="evidence" value="ECO:0007669"/>
    <property type="project" value="UniProtKB-EC"/>
</dbReference>
<dbReference type="InterPro" id="IPR017861">
    <property type="entry name" value="KAE1/TsaD"/>
</dbReference>
<evidence type="ECO:0000256" key="7">
    <source>
        <dbReference type="HAMAP-Rule" id="MF_03179"/>
    </source>
</evidence>
<feature type="domain" description="Gcp-like" evidence="10">
    <location>
        <begin position="1067"/>
        <end position="1417"/>
    </location>
</feature>
<evidence type="ECO:0000256" key="5">
    <source>
        <dbReference type="ARBA" id="ARBA00023315"/>
    </source>
</evidence>
<dbReference type="GO" id="GO:0005739">
    <property type="term" value="C:mitochondrion"/>
    <property type="evidence" value="ECO:0007669"/>
    <property type="project" value="UniProtKB-SubCell"/>
</dbReference>
<organism evidence="11 12">
    <name type="scientific">Fusarium solani</name>
    <name type="common">Filamentous fungus</name>
    <dbReference type="NCBI Taxonomy" id="169388"/>
    <lineage>
        <taxon>Eukaryota</taxon>
        <taxon>Fungi</taxon>
        <taxon>Dikarya</taxon>
        <taxon>Ascomycota</taxon>
        <taxon>Pezizomycotina</taxon>
        <taxon>Sordariomycetes</taxon>
        <taxon>Hypocreomycetidae</taxon>
        <taxon>Hypocreales</taxon>
        <taxon>Nectriaceae</taxon>
        <taxon>Fusarium</taxon>
        <taxon>Fusarium solani species complex</taxon>
    </lineage>
</organism>
<keyword evidence="3 7" id="KW-0819">tRNA processing</keyword>
<dbReference type="HAMAP" id="MF_01445">
    <property type="entry name" value="TsaD"/>
    <property type="match status" value="1"/>
</dbReference>
<dbReference type="Proteomes" id="UP000736672">
    <property type="component" value="Unassembled WGS sequence"/>
</dbReference>
<feature type="region of interest" description="Disordered" evidence="8">
    <location>
        <begin position="504"/>
        <end position="542"/>
    </location>
</feature>
<dbReference type="GO" id="GO:0046872">
    <property type="term" value="F:metal ion binding"/>
    <property type="evidence" value="ECO:0007669"/>
    <property type="project" value="UniProtKB-KW"/>
</dbReference>
<dbReference type="InterPro" id="IPR017860">
    <property type="entry name" value="Peptidase_M22_CS"/>
</dbReference>
<evidence type="ECO:0000256" key="1">
    <source>
        <dbReference type="ARBA" id="ARBA00012156"/>
    </source>
</evidence>
<keyword evidence="9" id="KW-0472">Membrane</keyword>
<dbReference type="EC" id="2.3.1.234" evidence="1"/>
<evidence type="ECO:0000256" key="2">
    <source>
        <dbReference type="ARBA" id="ARBA00022679"/>
    </source>
</evidence>
<dbReference type="Gene3D" id="3.30.420.40">
    <property type="match status" value="2"/>
</dbReference>
<feature type="region of interest" description="Disordered" evidence="8">
    <location>
        <begin position="419"/>
        <end position="458"/>
    </location>
</feature>
<dbReference type="CDD" id="cd12087">
    <property type="entry name" value="TM_EGFR-like"/>
    <property type="match status" value="1"/>
</dbReference>
<feature type="compositionally biased region" description="Pro residues" evidence="8">
    <location>
        <begin position="206"/>
        <end position="217"/>
    </location>
</feature>
<dbReference type="SUPFAM" id="SSF53067">
    <property type="entry name" value="Actin-like ATPase domain"/>
    <property type="match status" value="2"/>
</dbReference>
<proteinExistence type="inferred from homology"/>
<comment type="caution">
    <text evidence="11">The sequence shown here is derived from an EMBL/GenBank/DDBJ whole genome shotgun (WGS) entry which is preliminary data.</text>
</comment>
<dbReference type="PANTHER" id="PTHR11735">
    <property type="entry name" value="TRNA N6-ADENOSINE THREONYLCARBAMOYLTRANSFERASE"/>
    <property type="match status" value="1"/>
</dbReference>
<dbReference type="PANTHER" id="PTHR11735:SF6">
    <property type="entry name" value="TRNA N6-ADENOSINE THREONYLCARBAMOYLTRANSFERASE, MITOCHONDRIAL"/>
    <property type="match status" value="1"/>
</dbReference>
<keyword evidence="4 7" id="KW-0479">Metal-binding</keyword>
<comment type="function">
    <text evidence="7">Required for the formation of a threonylcarbamoyl group on adenosine at position 37 (t(6)A37) in mitochondrial tRNAs that read codons beginning with adenine. Probably involved in the transfer of the threonylcarbamoyl moiety of threonylcarbamoyl-AMP (TC-AMP) to the N6 group of A37. Involved in mitochondrial genome maintenance.</text>
</comment>
<feature type="region of interest" description="Disordered" evidence="8">
    <location>
        <begin position="1"/>
        <end position="70"/>
    </location>
</feature>
<gene>
    <name evidence="11" type="ORF">B0J15DRAFT_508838</name>
</gene>
<feature type="region of interest" description="Disordered" evidence="8">
    <location>
        <begin position="815"/>
        <end position="849"/>
    </location>
</feature>
<evidence type="ECO:0000256" key="3">
    <source>
        <dbReference type="ARBA" id="ARBA00022694"/>
    </source>
</evidence>
<feature type="transmembrane region" description="Helical" evidence="9">
    <location>
        <begin position="626"/>
        <end position="648"/>
    </location>
</feature>
<evidence type="ECO:0000256" key="6">
    <source>
        <dbReference type="ARBA" id="ARBA00048117"/>
    </source>
</evidence>
<accession>A0A9P9L229</accession>
<evidence type="ECO:0000259" key="10">
    <source>
        <dbReference type="Pfam" id="PF00814"/>
    </source>
</evidence>
<feature type="compositionally biased region" description="Polar residues" evidence="8">
    <location>
        <begin position="153"/>
        <end position="169"/>
    </location>
</feature>
<evidence type="ECO:0000256" key="8">
    <source>
        <dbReference type="SAM" id="MobiDB-lite"/>
    </source>
</evidence>
<protein>
    <recommendedName>
        <fullName evidence="1">N(6)-L-threonylcarbamoyladenine synthase</fullName>
        <ecNumber evidence="1">2.3.1.234</ecNumber>
    </recommendedName>
</protein>
<feature type="compositionally biased region" description="Polar residues" evidence="8">
    <location>
        <begin position="236"/>
        <end position="250"/>
    </location>
</feature>
<comment type="subunit">
    <text evidence="7">Homodimer.</text>
</comment>
<feature type="compositionally biased region" description="Polar residues" evidence="8">
    <location>
        <begin position="186"/>
        <end position="202"/>
    </location>
</feature>
<comment type="cofactor">
    <cofactor evidence="7">
        <name>a divalent metal cation</name>
        <dbReference type="ChEBI" id="CHEBI:60240"/>
    </cofactor>
    <text evidence="7">Binds 1 divalent metal cation per subunit.</text>
</comment>
<keyword evidence="12" id="KW-1185">Reference proteome</keyword>
<dbReference type="InterPro" id="IPR000905">
    <property type="entry name" value="Gcp-like_dom"/>
</dbReference>
<dbReference type="InterPro" id="IPR022450">
    <property type="entry name" value="TsaD"/>
</dbReference>
<evidence type="ECO:0000313" key="11">
    <source>
        <dbReference type="EMBL" id="KAH7272525.1"/>
    </source>
</evidence>